<comment type="function">
    <text evidence="8">Ligates lysine onto the cytidine present at position 34 of the AUA codon-specific tRNA(Ile) that contains the anticodon CAU, in an ATP-dependent manner. Cytidine is converted to lysidine, thus changing the amino acid specificity of the tRNA from methionine to isoleucine.</text>
</comment>
<dbReference type="InterPro" id="IPR012796">
    <property type="entry name" value="Lysidine-tRNA-synth_C"/>
</dbReference>
<evidence type="ECO:0000256" key="5">
    <source>
        <dbReference type="ARBA" id="ARBA00022741"/>
    </source>
</evidence>
<dbReference type="NCBIfam" id="TIGR02432">
    <property type="entry name" value="lysidine_TilS_N"/>
    <property type="match status" value="1"/>
</dbReference>
<dbReference type="Proteomes" id="UP000702954">
    <property type="component" value="Unassembled WGS sequence"/>
</dbReference>
<dbReference type="PANTHER" id="PTHR43033">
    <property type="entry name" value="TRNA(ILE)-LYSIDINE SYNTHASE-RELATED"/>
    <property type="match status" value="1"/>
</dbReference>
<dbReference type="Proteomes" id="UP000294613">
    <property type="component" value="Unassembled WGS sequence"/>
</dbReference>
<feature type="domain" description="Lysidine-tRNA(Ile) synthetase C-terminal" evidence="9">
    <location>
        <begin position="421"/>
        <end position="493"/>
    </location>
</feature>
<dbReference type="SUPFAM" id="SSF56037">
    <property type="entry name" value="PheT/TilS domain"/>
    <property type="match status" value="1"/>
</dbReference>
<keyword evidence="3 8" id="KW-0436">Ligase</keyword>
<feature type="binding site" evidence="8">
    <location>
        <begin position="43"/>
        <end position="48"/>
    </location>
    <ligand>
        <name>ATP</name>
        <dbReference type="ChEBI" id="CHEBI:30616"/>
    </ligand>
</feature>
<proteinExistence type="inferred from homology"/>
<evidence type="ECO:0000313" key="10">
    <source>
        <dbReference type="EMBL" id="GBU03562.1"/>
    </source>
</evidence>
<evidence type="ECO:0000313" key="12">
    <source>
        <dbReference type="Proteomes" id="UP000294613"/>
    </source>
</evidence>
<dbReference type="EMBL" id="SLZV01000005">
    <property type="protein sequence ID" value="TCS69066.1"/>
    <property type="molecule type" value="Genomic_DNA"/>
</dbReference>
<dbReference type="Pfam" id="PF01171">
    <property type="entry name" value="ATP_bind_3"/>
    <property type="match status" value="1"/>
</dbReference>
<dbReference type="RefSeq" id="WP_116440919.1">
    <property type="nucleotide sequence ID" value="NZ_BHEO01000002.1"/>
</dbReference>
<dbReference type="EC" id="6.3.4.19" evidence="8"/>
<dbReference type="NCBIfam" id="TIGR02433">
    <property type="entry name" value="lysidine_TilS_C"/>
    <property type="match status" value="1"/>
</dbReference>
<dbReference type="SUPFAM" id="SSF52402">
    <property type="entry name" value="Adenine nucleotide alpha hydrolases-like"/>
    <property type="match status" value="1"/>
</dbReference>
<dbReference type="AlphaFoldDB" id="A0A4V2UQ81"/>
<evidence type="ECO:0000256" key="1">
    <source>
        <dbReference type="ARBA" id="ARBA00004496"/>
    </source>
</evidence>
<keyword evidence="13" id="KW-1185">Reference proteome</keyword>
<evidence type="ECO:0000256" key="8">
    <source>
        <dbReference type="HAMAP-Rule" id="MF_01161"/>
    </source>
</evidence>
<dbReference type="GO" id="GO:0032267">
    <property type="term" value="F:tRNA(Ile)-lysidine synthase activity"/>
    <property type="evidence" value="ECO:0007669"/>
    <property type="project" value="UniProtKB-EC"/>
</dbReference>
<gene>
    <name evidence="8 10" type="primary">tilS</name>
    <name evidence="11" type="ORF">EDD74_10552</name>
    <name evidence="10" type="ORF">FAEUMB_01030</name>
</gene>
<dbReference type="EMBL" id="BHEO01000002">
    <property type="protein sequence ID" value="GBU03562.1"/>
    <property type="molecule type" value="Genomic_DNA"/>
</dbReference>
<comment type="domain">
    <text evidence="8">The N-terminal region contains the highly conserved SGGXDS motif, predicted to be a P-loop motif involved in ATP binding.</text>
</comment>
<evidence type="ECO:0000313" key="11">
    <source>
        <dbReference type="EMBL" id="TCS69066.1"/>
    </source>
</evidence>
<reference evidence="11 12" key="2">
    <citation type="submission" date="2019-03" db="EMBL/GenBank/DDBJ databases">
        <title>Genomic Encyclopedia of Type Strains, Phase IV (KMG-IV): sequencing the most valuable type-strain genomes for metagenomic binning, comparative biology and taxonomic classification.</title>
        <authorList>
            <person name="Goeker M."/>
        </authorList>
    </citation>
    <scope>NUCLEOTIDE SEQUENCE [LARGE SCALE GENOMIC DNA]</scope>
    <source>
        <strain evidence="11 12">DSM 103426</strain>
    </source>
</reference>
<dbReference type="InterPro" id="IPR012094">
    <property type="entry name" value="tRNA_Ile_lys_synt"/>
</dbReference>
<dbReference type="Pfam" id="PF11734">
    <property type="entry name" value="TilS_C"/>
    <property type="match status" value="1"/>
</dbReference>
<accession>A0A4V2UQ81</accession>
<comment type="similarity">
    <text evidence="8">Belongs to the tRNA(Ile)-lysidine synthase family.</text>
</comment>
<comment type="caution">
    <text evidence="11">The sequence shown here is derived from an EMBL/GenBank/DDBJ whole genome shotgun (WGS) entry which is preliminary data.</text>
</comment>
<keyword evidence="5 8" id="KW-0547">Nucleotide-binding</keyword>
<dbReference type="GO" id="GO:0005737">
    <property type="term" value="C:cytoplasm"/>
    <property type="evidence" value="ECO:0007669"/>
    <property type="project" value="UniProtKB-SubCell"/>
</dbReference>
<sequence>MAEKEQKTRAYQYKNKEIPARVRAYIQEHRMFERGETVITGISGGADSVCLFFILHYLQEELGVKLVAVHVNHGIRGEDADADERFVQNICETAGIPLEIVRCNLELIAKKRKQSMEEAGRNIRREAFERAAQKYGAAKIALAHHKNDNAETLLMNLVRGTGLNGMTGIKPVRDRYVRPLLCLERREIEGFLEQNGIRYQTDQTNLTEDYTRNKIRNRVIPYMENQINPRAAAHLSEAAEQLRGVQEFLEKQLKVFKENCVSRKGEKLLIRTEPFQSGDKILREMTVLSCMEEVAGQAKDLSAVHVADVSTLFGKQCGRQIMLPYHMRAVRGYEGVTLEKVHAAREKEKEVRQKKEKGILLREEELPLEVKCRIPGTVFYQTPKGKKTAVTCRIVDLAETPGNMQKSHTNCFDYDIIKHDLCVRTRRPGDYIVIDREGRKQKLKSYLINEKIPASERGEILLIADGSHILWVVGHRLSFCGRPDEHTKRILQIQIDGGESHGRDN</sequence>
<keyword evidence="6 8" id="KW-0067">ATP-binding</keyword>
<evidence type="ECO:0000256" key="2">
    <source>
        <dbReference type="ARBA" id="ARBA00022490"/>
    </source>
</evidence>
<protein>
    <recommendedName>
        <fullName evidence="8">tRNA(Ile)-lysidine synthase</fullName>
        <ecNumber evidence="8">6.3.4.19</ecNumber>
    </recommendedName>
    <alternativeName>
        <fullName evidence="8">tRNA(Ile)-2-lysyl-cytidine synthase</fullName>
    </alternativeName>
    <alternativeName>
        <fullName evidence="8">tRNA(Ile)-lysidine synthetase</fullName>
    </alternativeName>
</protein>
<name>A0A4V2UQ81_9FIRM</name>
<dbReference type="InterPro" id="IPR012795">
    <property type="entry name" value="tRNA_Ile_lys_synt_N"/>
</dbReference>
<dbReference type="GO" id="GO:0005524">
    <property type="term" value="F:ATP binding"/>
    <property type="evidence" value="ECO:0007669"/>
    <property type="project" value="UniProtKB-UniRule"/>
</dbReference>
<evidence type="ECO:0000259" key="9">
    <source>
        <dbReference type="SMART" id="SM00977"/>
    </source>
</evidence>
<dbReference type="HAMAP" id="MF_01161">
    <property type="entry name" value="tRNA_Ile_lys_synt"/>
    <property type="match status" value="1"/>
</dbReference>
<evidence type="ECO:0000256" key="4">
    <source>
        <dbReference type="ARBA" id="ARBA00022694"/>
    </source>
</evidence>
<comment type="subcellular location">
    <subcellularLocation>
        <location evidence="1 8">Cytoplasm</location>
    </subcellularLocation>
</comment>
<keyword evidence="2 8" id="KW-0963">Cytoplasm</keyword>
<evidence type="ECO:0000256" key="3">
    <source>
        <dbReference type="ARBA" id="ARBA00022598"/>
    </source>
</evidence>
<dbReference type="InterPro" id="IPR011063">
    <property type="entry name" value="TilS/TtcA_N"/>
</dbReference>
<reference evidence="10 13" key="1">
    <citation type="journal article" date="2018" name="Int. J. Syst. Evol. Microbiol.">
        <title>Draft Genome Sequence of Faecalimonas umbilicata JCM 30896T, an Acetate-Producing Bacterium Isolated from Human Feces.</title>
        <authorList>
            <person name="Sakamoto M."/>
            <person name="Ikeyama N."/>
            <person name="Yuki M."/>
            <person name="Ohkuma M."/>
        </authorList>
    </citation>
    <scope>NUCLEOTIDE SEQUENCE [LARGE SCALE GENOMIC DNA]</scope>
    <source>
        <strain evidence="10 13">EGH7</strain>
    </source>
</reference>
<evidence type="ECO:0000256" key="7">
    <source>
        <dbReference type="ARBA" id="ARBA00048539"/>
    </source>
</evidence>
<organism evidence="11 12">
    <name type="scientific">Faecalimonas umbilicata</name>
    <dbReference type="NCBI Taxonomy" id="1912855"/>
    <lineage>
        <taxon>Bacteria</taxon>
        <taxon>Bacillati</taxon>
        <taxon>Bacillota</taxon>
        <taxon>Clostridia</taxon>
        <taxon>Lachnospirales</taxon>
        <taxon>Lachnospiraceae</taxon>
        <taxon>Faecalimonas</taxon>
    </lineage>
</organism>
<evidence type="ECO:0000313" key="13">
    <source>
        <dbReference type="Proteomes" id="UP000702954"/>
    </source>
</evidence>
<dbReference type="Gene3D" id="3.40.50.620">
    <property type="entry name" value="HUPs"/>
    <property type="match status" value="1"/>
</dbReference>
<dbReference type="GO" id="GO:0006400">
    <property type="term" value="P:tRNA modification"/>
    <property type="evidence" value="ECO:0007669"/>
    <property type="project" value="UniProtKB-UniRule"/>
</dbReference>
<dbReference type="InterPro" id="IPR014729">
    <property type="entry name" value="Rossmann-like_a/b/a_fold"/>
</dbReference>
<dbReference type="PANTHER" id="PTHR43033:SF1">
    <property type="entry name" value="TRNA(ILE)-LYSIDINE SYNTHASE-RELATED"/>
    <property type="match status" value="1"/>
</dbReference>
<dbReference type="CDD" id="cd01992">
    <property type="entry name" value="TilS_N"/>
    <property type="match status" value="1"/>
</dbReference>
<dbReference type="SMART" id="SM00977">
    <property type="entry name" value="TilS_C"/>
    <property type="match status" value="1"/>
</dbReference>
<keyword evidence="4 8" id="KW-0819">tRNA processing</keyword>
<evidence type="ECO:0000256" key="6">
    <source>
        <dbReference type="ARBA" id="ARBA00022840"/>
    </source>
</evidence>
<comment type="catalytic activity">
    <reaction evidence="7 8">
        <text>cytidine(34) in tRNA(Ile2) + L-lysine + ATP = lysidine(34) in tRNA(Ile2) + AMP + diphosphate + H(+)</text>
        <dbReference type="Rhea" id="RHEA:43744"/>
        <dbReference type="Rhea" id="RHEA-COMP:10625"/>
        <dbReference type="Rhea" id="RHEA-COMP:10670"/>
        <dbReference type="ChEBI" id="CHEBI:15378"/>
        <dbReference type="ChEBI" id="CHEBI:30616"/>
        <dbReference type="ChEBI" id="CHEBI:32551"/>
        <dbReference type="ChEBI" id="CHEBI:33019"/>
        <dbReference type="ChEBI" id="CHEBI:82748"/>
        <dbReference type="ChEBI" id="CHEBI:83665"/>
        <dbReference type="ChEBI" id="CHEBI:456215"/>
        <dbReference type="EC" id="6.3.4.19"/>
    </reaction>
</comment>